<dbReference type="PANTHER" id="PTHR32370">
    <property type="entry name" value="OS12G0117600 PROTEIN"/>
    <property type="match status" value="1"/>
</dbReference>
<dbReference type="OMA" id="RAWWFDD"/>
<organism evidence="4 5">
    <name type="scientific">Asparagus officinalis</name>
    <name type="common">Garden asparagus</name>
    <dbReference type="NCBI Taxonomy" id="4686"/>
    <lineage>
        <taxon>Eukaryota</taxon>
        <taxon>Viridiplantae</taxon>
        <taxon>Streptophyta</taxon>
        <taxon>Embryophyta</taxon>
        <taxon>Tracheophyta</taxon>
        <taxon>Spermatophyta</taxon>
        <taxon>Magnoliopsida</taxon>
        <taxon>Liliopsida</taxon>
        <taxon>Asparagales</taxon>
        <taxon>Asparagaceae</taxon>
        <taxon>Asparagoideae</taxon>
        <taxon>Asparagus</taxon>
    </lineage>
</organism>
<dbReference type="Pfam" id="PF03000">
    <property type="entry name" value="NPH3"/>
    <property type="match status" value="1"/>
</dbReference>
<dbReference type="GO" id="GO:0016567">
    <property type="term" value="P:protein ubiquitination"/>
    <property type="evidence" value="ECO:0007669"/>
    <property type="project" value="UniProtKB-UniPathway"/>
</dbReference>
<dbReference type="UniPathway" id="UPA00143"/>
<dbReference type="InterPro" id="IPR043454">
    <property type="entry name" value="NPH3/RPT2-like"/>
</dbReference>
<dbReference type="OrthoDB" id="1080584at2759"/>
<protein>
    <recommendedName>
        <fullName evidence="3">NPH3 domain-containing protein</fullName>
    </recommendedName>
</protein>
<evidence type="ECO:0000256" key="1">
    <source>
        <dbReference type="ARBA" id="ARBA00022786"/>
    </source>
</evidence>
<evidence type="ECO:0000259" key="3">
    <source>
        <dbReference type="PROSITE" id="PS51649"/>
    </source>
</evidence>
<accession>A0A5P1FN81</accession>
<dbReference type="Proteomes" id="UP000243459">
    <property type="component" value="Chromosome 1"/>
</dbReference>
<dbReference type="EMBL" id="CM007381">
    <property type="protein sequence ID" value="ONK79776.1"/>
    <property type="molecule type" value="Genomic_DNA"/>
</dbReference>
<name>A0A5P1FN81_ASPOF</name>
<evidence type="ECO:0000313" key="5">
    <source>
        <dbReference type="Proteomes" id="UP000243459"/>
    </source>
</evidence>
<sequence>MEYEDLCDLKVHINGQHTFFLSQKKLCSFSARLKKMVKQEKKRRSSKGSMTEIKIMDFPGGPNGFELISRFCHNNGRILMGPSNISILHSSAVLLEMTEEISSSNLLAQSETFLDGLFYWTWDDIIISLKTCEPFFSIADSSGLLLRLISSLLAKISENSDSSLTEATPFPYSPSSSSSPDILSVSSPKVLNKEWWFDDLSILAPSIIEKILRTLGAYGTENKNLTLTKFLLHYLKKVGVYGYKAECGSLAETAVNGVVLMGRAAFSCRGLFWVLRIVSGFRLRKECRLKLERVIGLLMDQATLDDLLVSGRGDEGVYDVSLVMRLARVFVSGVEEGGVPLQRLKKVGRLVDKYLGEISPDQSLKVSKFLGVAESLPDSARDCFDGVYRALDIYLQVIGNCHESVFSNHIFYYLVSFMR</sequence>
<keyword evidence="1" id="KW-0833">Ubl conjugation pathway</keyword>
<dbReference type="Gramene" id="ONK79776">
    <property type="protein sequence ID" value="ONK79776"/>
    <property type="gene ID" value="A4U43_C01F9960"/>
</dbReference>
<evidence type="ECO:0000256" key="2">
    <source>
        <dbReference type="PROSITE-ProRule" id="PRU00982"/>
    </source>
</evidence>
<comment type="similarity">
    <text evidence="2">Belongs to the NPH3 family.</text>
</comment>
<gene>
    <name evidence="4" type="ORF">A4U43_C01F9960</name>
</gene>
<proteinExistence type="inferred from homology"/>
<evidence type="ECO:0000313" key="4">
    <source>
        <dbReference type="EMBL" id="ONK79776.1"/>
    </source>
</evidence>
<feature type="domain" description="NPH3" evidence="3">
    <location>
        <begin position="194"/>
        <end position="419"/>
    </location>
</feature>
<dbReference type="PROSITE" id="PS51649">
    <property type="entry name" value="NPH3"/>
    <property type="match status" value="1"/>
</dbReference>
<reference evidence="5" key="1">
    <citation type="journal article" date="2017" name="Nat. Commun.">
        <title>The asparagus genome sheds light on the origin and evolution of a young Y chromosome.</title>
        <authorList>
            <person name="Harkess A."/>
            <person name="Zhou J."/>
            <person name="Xu C."/>
            <person name="Bowers J.E."/>
            <person name="Van der Hulst R."/>
            <person name="Ayyampalayam S."/>
            <person name="Mercati F."/>
            <person name="Riccardi P."/>
            <person name="McKain M.R."/>
            <person name="Kakrana A."/>
            <person name="Tang H."/>
            <person name="Ray J."/>
            <person name="Groenendijk J."/>
            <person name="Arikit S."/>
            <person name="Mathioni S.M."/>
            <person name="Nakano M."/>
            <person name="Shan H."/>
            <person name="Telgmann-Rauber A."/>
            <person name="Kanno A."/>
            <person name="Yue Z."/>
            <person name="Chen H."/>
            <person name="Li W."/>
            <person name="Chen Y."/>
            <person name="Xu X."/>
            <person name="Zhang Y."/>
            <person name="Luo S."/>
            <person name="Chen H."/>
            <person name="Gao J."/>
            <person name="Mao Z."/>
            <person name="Pires J.C."/>
            <person name="Luo M."/>
            <person name="Kudrna D."/>
            <person name="Wing R.A."/>
            <person name="Meyers B.C."/>
            <person name="Yi K."/>
            <person name="Kong H."/>
            <person name="Lavrijsen P."/>
            <person name="Sunseri F."/>
            <person name="Falavigna A."/>
            <person name="Ye Y."/>
            <person name="Leebens-Mack J.H."/>
            <person name="Chen G."/>
        </authorList>
    </citation>
    <scope>NUCLEOTIDE SEQUENCE [LARGE SCALE GENOMIC DNA]</scope>
    <source>
        <strain evidence="5">cv. DH0086</strain>
    </source>
</reference>
<dbReference type="InterPro" id="IPR027356">
    <property type="entry name" value="NPH3_dom"/>
</dbReference>
<keyword evidence="5" id="KW-1185">Reference proteome</keyword>
<dbReference type="AlphaFoldDB" id="A0A5P1FN81"/>